<evidence type="ECO:0000313" key="4">
    <source>
        <dbReference type="EMBL" id="SCE70436.1"/>
    </source>
</evidence>
<gene>
    <name evidence="4" type="ORF">GA0070214_101637</name>
</gene>
<keyword evidence="2" id="KW-0378">Hydrolase</keyword>
<feature type="domain" description="Alpha/beta hydrolase fold-3" evidence="3">
    <location>
        <begin position="79"/>
        <end position="284"/>
    </location>
</feature>
<evidence type="ECO:0000313" key="5">
    <source>
        <dbReference type="Proteomes" id="UP000199629"/>
    </source>
</evidence>
<dbReference type="Proteomes" id="UP000199629">
    <property type="component" value="Unassembled WGS sequence"/>
</dbReference>
<proteinExistence type="inferred from homology"/>
<protein>
    <submittedName>
        <fullName evidence="4">Acetyl esterase</fullName>
    </submittedName>
</protein>
<dbReference type="FunFam" id="3.40.50.1820:FF:000089">
    <property type="entry name" value="Alpha/beta hydrolase"/>
    <property type="match status" value="1"/>
</dbReference>
<evidence type="ECO:0000256" key="2">
    <source>
        <dbReference type="ARBA" id="ARBA00022801"/>
    </source>
</evidence>
<dbReference type="Pfam" id="PF07859">
    <property type="entry name" value="Abhydrolase_3"/>
    <property type="match status" value="1"/>
</dbReference>
<sequence>MTLDPQVVAWRAARAAAGTTPLYTQTLAQARAADLAAIRAGAGAVEPVHEVRDTQLPGPGGPLPVRIHRPAGDGPLPTLVYFFGGGWTLGSVDTADGICRRLVNLAGCQTITVGYRLAPEHRFPAAVDDCYAAVRRLAGHAGEFRVDPDRLAVGGDSAGGNLTAAVTLLARADGGPRLAAQVLVYPNTDQRPRRVPAGEEDPLLFNRHSVEWYRRHYLADPGDAAHPLASPLLAEDLAGLPPALVITAEHDPLRDEGERYAERLAEAGVPTEATRYDGMVHGFFAMPGVFDAGRRAQEQVAAFLRARFGLTPAGASTGTAAVGPDHG</sequence>
<evidence type="ECO:0000259" key="3">
    <source>
        <dbReference type="Pfam" id="PF07859"/>
    </source>
</evidence>
<dbReference type="InterPro" id="IPR029058">
    <property type="entry name" value="AB_hydrolase_fold"/>
</dbReference>
<dbReference type="Gene3D" id="3.40.50.1820">
    <property type="entry name" value="alpha/beta hydrolase"/>
    <property type="match status" value="1"/>
</dbReference>
<dbReference type="InterPro" id="IPR013094">
    <property type="entry name" value="AB_hydrolase_3"/>
</dbReference>
<accession>A0A1C4UFJ0</accession>
<dbReference type="SUPFAM" id="SSF53474">
    <property type="entry name" value="alpha/beta-Hydrolases"/>
    <property type="match status" value="1"/>
</dbReference>
<organism evidence="4 5">
    <name type="scientific">Micromonospora chaiyaphumensis</name>
    <dbReference type="NCBI Taxonomy" id="307119"/>
    <lineage>
        <taxon>Bacteria</taxon>
        <taxon>Bacillati</taxon>
        <taxon>Actinomycetota</taxon>
        <taxon>Actinomycetes</taxon>
        <taxon>Micromonosporales</taxon>
        <taxon>Micromonosporaceae</taxon>
        <taxon>Micromonospora</taxon>
    </lineage>
</organism>
<dbReference type="GO" id="GO:0016787">
    <property type="term" value="F:hydrolase activity"/>
    <property type="evidence" value="ECO:0007669"/>
    <property type="project" value="UniProtKB-KW"/>
</dbReference>
<keyword evidence="5" id="KW-1185">Reference proteome</keyword>
<reference evidence="5" key="1">
    <citation type="submission" date="2016-06" db="EMBL/GenBank/DDBJ databases">
        <authorList>
            <person name="Varghese N."/>
            <person name="Submissions Spin"/>
        </authorList>
    </citation>
    <scope>NUCLEOTIDE SEQUENCE [LARGE SCALE GENOMIC DNA]</scope>
    <source>
        <strain evidence="5">DSM 45246</strain>
    </source>
</reference>
<dbReference type="PANTHER" id="PTHR48081">
    <property type="entry name" value="AB HYDROLASE SUPERFAMILY PROTEIN C4A8.06C"/>
    <property type="match status" value="1"/>
</dbReference>
<name>A0A1C4UFJ0_9ACTN</name>
<dbReference type="EMBL" id="FMCS01000001">
    <property type="protein sequence ID" value="SCE70436.1"/>
    <property type="molecule type" value="Genomic_DNA"/>
</dbReference>
<dbReference type="PANTHER" id="PTHR48081:SF8">
    <property type="entry name" value="ALPHA_BETA HYDROLASE FOLD-3 DOMAIN-CONTAINING PROTEIN-RELATED"/>
    <property type="match status" value="1"/>
</dbReference>
<dbReference type="InterPro" id="IPR050300">
    <property type="entry name" value="GDXG_lipolytic_enzyme"/>
</dbReference>
<dbReference type="AlphaFoldDB" id="A0A1C4UFJ0"/>
<comment type="similarity">
    <text evidence="1">Belongs to the 'GDXG' lipolytic enzyme family.</text>
</comment>
<dbReference type="RefSeq" id="WP_091258770.1">
    <property type="nucleotide sequence ID" value="NZ_FMCS01000001.1"/>
</dbReference>
<evidence type="ECO:0000256" key="1">
    <source>
        <dbReference type="ARBA" id="ARBA00010515"/>
    </source>
</evidence>